<dbReference type="AlphaFoldDB" id="A0A9W6YZI3"/>
<reference evidence="2" key="1">
    <citation type="submission" date="2023-04" db="EMBL/GenBank/DDBJ databases">
        <title>Ambrosiozyma monospora NBRC 1965.</title>
        <authorList>
            <person name="Ichikawa N."/>
            <person name="Sato H."/>
            <person name="Tonouchi N."/>
        </authorList>
    </citation>
    <scope>NUCLEOTIDE SEQUENCE</scope>
    <source>
        <strain evidence="2">NBRC 1965</strain>
    </source>
</reference>
<proteinExistence type="predicted"/>
<comment type="caution">
    <text evidence="2">The sequence shown here is derived from an EMBL/GenBank/DDBJ whole genome shotgun (WGS) entry which is preliminary data.</text>
</comment>
<protein>
    <submittedName>
        <fullName evidence="2">Unnamed protein product</fullName>
    </submittedName>
</protein>
<dbReference type="EMBL" id="BSXU01002620">
    <property type="protein sequence ID" value="GMG38853.1"/>
    <property type="molecule type" value="Genomic_DNA"/>
</dbReference>
<evidence type="ECO:0000313" key="2">
    <source>
        <dbReference type="EMBL" id="GMG38853.1"/>
    </source>
</evidence>
<feature type="region of interest" description="Disordered" evidence="1">
    <location>
        <begin position="84"/>
        <end position="133"/>
    </location>
</feature>
<accession>A0A9W6YZI3</accession>
<dbReference type="Proteomes" id="UP001165063">
    <property type="component" value="Unassembled WGS sequence"/>
</dbReference>
<feature type="region of interest" description="Disordered" evidence="1">
    <location>
        <begin position="1"/>
        <end position="52"/>
    </location>
</feature>
<gene>
    <name evidence="2" type="ORF">Amon01_000503500</name>
</gene>
<organism evidence="2 3">
    <name type="scientific">Ambrosiozyma monospora</name>
    <name type="common">Yeast</name>
    <name type="synonym">Endomycopsis monosporus</name>
    <dbReference type="NCBI Taxonomy" id="43982"/>
    <lineage>
        <taxon>Eukaryota</taxon>
        <taxon>Fungi</taxon>
        <taxon>Dikarya</taxon>
        <taxon>Ascomycota</taxon>
        <taxon>Saccharomycotina</taxon>
        <taxon>Pichiomycetes</taxon>
        <taxon>Pichiales</taxon>
        <taxon>Pichiaceae</taxon>
        <taxon>Ambrosiozyma</taxon>
    </lineage>
</organism>
<feature type="compositionally biased region" description="Polar residues" evidence="1">
    <location>
        <begin position="1"/>
        <end position="15"/>
    </location>
</feature>
<evidence type="ECO:0000313" key="3">
    <source>
        <dbReference type="Proteomes" id="UP001165063"/>
    </source>
</evidence>
<keyword evidence="3" id="KW-1185">Reference proteome</keyword>
<evidence type="ECO:0000256" key="1">
    <source>
        <dbReference type="SAM" id="MobiDB-lite"/>
    </source>
</evidence>
<feature type="compositionally biased region" description="Polar residues" evidence="1">
    <location>
        <begin position="93"/>
        <end position="117"/>
    </location>
</feature>
<name>A0A9W6YZI3_AMBMO</name>
<sequence length="145" mass="16545">MATNQKPWSSALRQDNNNHYNNSNKQHHHQQQQYGHQLSYGQPQQQLQQQQRPRIMYTPINNFNPAELQQALGSKFRQLEEQALSGKPGISKLKSTTPPQHQPQLHSSSTGWNTTYKSAKGYRRGGQRYGGGVDVLSELNKSFES</sequence>
<feature type="compositionally biased region" description="Low complexity" evidence="1">
    <location>
        <begin position="31"/>
        <end position="52"/>
    </location>
</feature>